<dbReference type="EMBL" id="CP097507">
    <property type="protein sequence ID" value="URE02922.1"/>
    <property type="molecule type" value="Genomic_DNA"/>
</dbReference>
<evidence type="ECO:0000313" key="2">
    <source>
        <dbReference type="EMBL" id="URE02922.1"/>
    </source>
</evidence>
<organism evidence="2 3">
    <name type="scientific">Musa troglodytarum</name>
    <name type="common">fe'i banana</name>
    <dbReference type="NCBI Taxonomy" id="320322"/>
    <lineage>
        <taxon>Eukaryota</taxon>
        <taxon>Viridiplantae</taxon>
        <taxon>Streptophyta</taxon>
        <taxon>Embryophyta</taxon>
        <taxon>Tracheophyta</taxon>
        <taxon>Spermatophyta</taxon>
        <taxon>Magnoliopsida</taxon>
        <taxon>Liliopsida</taxon>
        <taxon>Zingiberales</taxon>
        <taxon>Musaceae</taxon>
        <taxon>Musa</taxon>
    </lineage>
</organism>
<reference evidence="2" key="1">
    <citation type="submission" date="2022-05" db="EMBL/GenBank/DDBJ databases">
        <title>The Musa troglodytarum L. genome provides insights into the mechanism of non-climacteric behaviour and enrichment of carotenoids.</title>
        <authorList>
            <person name="Wang J."/>
        </authorList>
    </citation>
    <scope>NUCLEOTIDE SEQUENCE</scope>
    <source>
        <tissue evidence="2">Leaf</tissue>
    </source>
</reference>
<protein>
    <submittedName>
        <fullName evidence="2">Uncharacterized protein</fullName>
    </submittedName>
</protein>
<proteinExistence type="predicted"/>
<dbReference type="AlphaFoldDB" id="A0A9E7FYU9"/>
<gene>
    <name evidence="2" type="ORF">MUK42_36786</name>
</gene>
<sequence>MTGRGGQKQRVPRRRTPSGAGQRMQRGCRSSESLDAEQGEDAVGGKQDHDGSSLPEQIQSFSVHSAWPHSSDDQLPRGIHRQGASGLARIGRCRL</sequence>
<dbReference type="Proteomes" id="UP001055439">
    <property type="component" value="Chromosome 5"/>
</dbReference>
<accession>A0A9E7FYU9</accession>
<feature type="compositionally biased region" description="Polar residues" evidence="1">
    <location>
        <begin position="54"/>
        <end position="63"/>
    </location>
</feature>
<keyword evidence="3" id="KW-1185">Reference proteome</keyword>
<feature type="region of interest" description="Disordered" evidence="1">
    <location>
        <begin position="1"/>
        <end position="95"/>
    </location>
</feature>
<name>A0A9E7FYU9_9LILI</name>
<evidence type="ECO:0000256" key="1">
    <source>
        <dbReference type="SAM" id="MobiDB-lite"/>
    </source>
</evidence>
<evidence type="ECO:0000313" key="3">
    <source>
        <dbReference type="Proteomes" id="UP001055439"/>
    </source>
</evidence>